<reference evidence="2" key="2">
    <citation type="submission" date="2022-01" db="EMBL/GenBank/DDBJ databases">
        <authorList>
            <person name="Zivanovic Y."/>
            <person name="Moreira D."/>
            <person name="Lopez-Garcia P."/>
        </authorList>
    </citation>
    <scope>NUCLEOTIDE SEQUENCE</scope>
    <source>
        <strain evidence="2">G9</strain>
    </source>
</reference>
<sequence length="171" mass="17970">MKPLSFNLYSGLSGFGLGIVLGFVTSLPSAAQGASGCGFTQVVGLNFGNYDVMAPTPTDAVGSFSFTCRGGGGGGGSFNNIPVTISLSRGNSDSYTPRRMIFESSTLEYNLYLDAARSRVWGDGTSGTNQNGPFVPGNNVGNTIEIFGRIPPDQWVTPGQYSDQIVITIQF</sequence>
<proteinExistence type="predicted"/>
<organism evidence="2 3">
    <name type="scientific">Candidatus Synechococcus calcipolaris G9</name>
    <dbReference type="NCBI Taxonomy" id="1497997"/>
    <lineage>
        <taxon>Bacteria</taxon>
        <taxon>Bacillati</taxon>
        <taxon>Cyanobacteriota</taxon>
        <taxon>Cyanophyceae</taxon>
        <taxon>Synechococcales</taxon>
        <taxon>Synechococcaceae</taxon>
        <taxon>Synechococcus</taxon>
    </lineage>
</organism>
<dbReference type="Pfam" id="PF05229">
    <property type="entry name" value="SCPU"/>
    <property type="match status" value="1"/>
</dbReference>
<dbReference type="EMBL" id="JAKKUT010000002">
    <property type="protein sequence ID" value="MDG2990636.1"/>
    <property type="molecule type" value="Genomic_DNA"/>
</dbReference>
<evidence type="ECO:0000313" key="3">
    <source>
        <dbReference type="Proteomes" id="UP001154265"/>
    </source>
</evidence>
<evidence type="ECO:0000259" key="1">
    <source>
        <dbReference type="Pfam" id="PF05229"/>
    </source>
</evidence>
<accession>A0ABT6EYY0</accession>
<dbReference type="InterPro" id="IPR053167">
    <property type="entry name" value="Spore_coat_component"/>
</dbReference>
<dbReference type="SMART" id="SM00972">
    <property type="entry name" value="SCPU"/>
    <property type="match status" value="1"/>
</dbReference>
<gene>
    <name evidence="2" type="ORF">L3556_06765</name>
</gene>
<dbReference type="Proteomes" id="UP001154265">
    <property type="component" value="Unassembled WGS sequence"/>
</dbReference>
<evidence type="ECO:0000313" key="2">
    <source>
        <dbReference type="EMBL" id="MDG2990636.1"/>
    </source>
</evidence>
<protein>
    <submittedName>
        <fullName evidence="2">Spore coat U domain-containing protein</fullName>
    </submittedName>
</protein>
<dbReference type="InterPro" id="IPR007893">
    <property type="entry name" value="Spore_coat_U/FanG"/>
</dbReference>
<name>A0ABT6EYY0_9SYNE</name>
<comment type="caution">
    <text evidence="2">The sequence shown here is derived from an EMBL/GenBank/DDBJ whole genome shotgun (WGS) entry which is preliminary data.</text>
</comment>
<dbReference type="RefSeq" id="WP_277866542.1">
    <property type="nucleotide sequence ID" value="NZ_JAKKUT010000002.1"/>
</dbReference>
<dbReference type="PANTHER" id="PTHR37089:SF3">
    <property type="entry name" value="EXPORTED PROTEIN"/>
    <property type="match status" value="1"/>
</dbReference>
<feature type="domain" description="Spore coat protein U/FanG" evidence="1">
    <location>
        <begin position="30"/>
        <end position="168"/>
    </location>
</feature>
<keyword evidence="3" id="KW-1185">Reference proteome</keyword>
<dbReference type="PANTHER" id="PTHR37089">
    <property type="entry name" value="PROTEIN U-RELATED"/>
    <property type="match status" value="1"/>
</dbReference>
<reference evidence="2" key="1">
    <citation type="journal article" date="2022" name="Genome Biol. Evol.">
        <title>A New Gene Family Diagnostic for Intracellular Biomineralization of Amorphous Ca Carbonates by Cyanobacteria.</title>
        <authorList>
            <person name="Benzerara K."/>
            <person name="Duprat E."/>
            <person name="Bitard-Feildel T."/>
            <person name="Caumes G."/>
            <person name="Cassier-Chauvat C."/>
            <person name="Chauvat F."/>
            <person name="Dezi M."/>
            <person name="Diop S.I."/>
            <person name="Gaschignard G."/>
            <person name="Gorgen S."/>
            <person name="Gugger M."/>
            <person name="Lopez-Garcia P."/>
            <person name="Millet M."/>
            <person name="Skouri-Panet F."/>
            <person name="Moreira D."/>
            <person name="Callebaut I."/>
        </authorList>
    </citation>
    <scope>NUCLEOTIDE SEQUENCE</scope>
    <source>
        <strain evidence="2">G9</strain>
    </source>
</reference>